<organism evidence="3 4">
    <name type="scientific">Pirellulimonas nuda</name>
    <dbReference type="NCBI Taxonomy" id="2528009"/>
    <lineage>
        <taxon>Bacteria</taxon>
        <taxon>Pseudomonadati</taxon>
        <taxon>Planctomycetota</taxon>
        <taxon>Planctomycetia</taxon>
        <taxon>Pirellulales</taxon>
        <taxon>Lacipirellulaceae</taxon>
        <taxon>Pirellulimonas</taxon>
    </lineage>
</organism>
<feature type="signal peptide" evidence="1">
    <location>
        <begin position="1"/>
        <end position="21"/>
    </location>
</feature>
<sequence precursor="true">MRAAFLVALGLGLFAPSYTHAAEQQDSPLAVVRIGLAGCHQQTQPAPAFWRYVTAKPDLMLWLGNNVYTDTPDDLAVIEEGHAALASLPAFEQLRRAVPMAATWDDHDYGLNNCGKDYALKEPSKQHFRRFWGLEDCVPADRDGVYHARYFGEGDQRLQVLLLDGRYNRDAPGDDADTLGERQWSWLEEELRRPARLRLIVSGYQVLLDKDAHFETWSKFPRARRRLFDLIRASGAEGVVFLAGDQHYGEASRLPEAIGYDAIELMFCGVNQQEPHVLNRGRVTPVAHAKNAYALLDLQWRASETDEPHLLFRVFDADRDAAELTYRVNFSELRN</sequence>
<dbReference type="KEGG" id="pnd:Pla175_29230"/>
<dbReference type="Gene3D" id="3.60.21.70">
    <property type="entry name" value="PhoD-like phosphatase"/>
    <property type="match status" value="1"/>
</dbReference>
<evidence type="ECO:0000256" key="1">
    <source>
        <dbReference type="SAM" id="SignalP"/>
    </source>
</evidence>
<dbReference type="Pfam" id="PF09423">
    <property type="entry name" value="PhoD"/>
    <property type="match status" value="1"/>
</dbReference>
<dbReference type="Proteomes" id="UP000317429">
    <property type="component" value="Chromosome"/>
</dbReference>
<dbReference type="InterPro" id="IPR038607">
    <property type="entry name" value="PhoD-like_sf"/>
</dbReference>
<dbReference type="InterPro" id="IPR029052">
    <property type="entry name" value="Metallo-depent_PP-like"/>
</dbReference>
<dbReference type="AlphaFoldDB" id="A0A518DDH8"/>
<dbReference type="PANTHER" id="PTHR33987:SF1">
    <property type="entry name" value="CALCINEURIN-LIKE METALLO-PHOSPHOESTERASE SUPERFAMILY PROTEIN"/>
    <property type="match status" value="1"/>
</dbReference>
<feature type="chain" id="PRO_5021851777" evidence="1">
    <location>
        <begin position="22"/>
        <end position="335"/>
    </location>
</feature>
<dbReference type="OrthoDB" id="9815670at2"/>
<evidence type="ECO:0000313" key="4">
    <source>
        <dbReference type="Proteomes" id="UP000317429"/>
    </source>
</evidence>
<accession>A0A518DDH8</accession>
<keyword evidence="1" id="KW-0732">Signal</keyword>
<reference evidence="3 4" key="1">
    <citation type="submission" date="2019-02" db="EMBL/GenBank/DDBJ databases">
        <title>Deep-cultivation of Planctomycetes and their phenomic and genomic characterization uncovers novel biology.</title>
        <authorList>
            <person name="Wiegand S."/>
            <person name="Jogler M."/>
            <person name="Boedeker C."/>
            <person name="Pinto D."/>
            <person name="Vollmers J."/>
            <person name="Rivas-Marin E."/>
            <person name="Kohn T."/>
            <person name="Peeters S.H."/>
            <person name="Heuer A."/>
            <person name="Rast P."/>
            <person name="Oberbeckmann S."/>
            <person name="Bunk B."/>
            <person name="Jeske O."/>
            <person name="Meyerdierks A."/>
            <person name="Storesund J.E."/>
            <person name="Kallscheuer N."/>
            <person name="Luecker S."/>
            <person name="Lage O.M."/>
            <person name="Pohl T."/>
            <person name="Merkel B.J."/>
            <person name="Hornburger P."/>
            <person name="Mueller R.-W."/>
            <person name="Bruemmer F."/>
            <person name="Labrenz M."/>
            <person name="Spormann A.M."/>
            <person name="Op den Camp H."/>
            <person name="Overmann J."/>
            <person name="Amann R."/>
            <person name="Jetten M.S.M."/>
            <person name="Mascher T."/>
            <person name="Medema M.H."/>
            <person name="Devos D.P."/>
            <person name="Kaster A.-K."/>
            <person name="Ovreas L."/>
            <person name="Rohde M."/>
            <person name="Galperin M.Y."/>
            <person name="Jogler C."/>
        </authorList>
    </citation>
    <scope>NUCLEOTIDE SEQUENCE [LARGE SCALE GENOMIC DNA]</scope>
    <source>
        <strain evidence="3 4">Pla175</strain>
    </source>
</reference>
<gene>
    <name evidence="3" type="ORF">Pla175_29230</name>
</gene>
<dbReference type="CDD" id="cd07389">
    <property type="entry name" value="MPP_PhoD"/>
    <property type="match status" value="1"/>
</dbReference>
<dbReference type="PANTHER" id="PTHR33987">
    <property type="entry name" value="CALCINEURIN-LIKE METALLO-PHOSPHOESTERASE SUPERFAMILY PROTEIN"/>
    <property type="match status" value="1"/>
</dbReference>
<evidence type="ECO:0000313" key="3">
    <source>
        <dbReference type="EMBL" id="QDU89531.1"/>
    </source>
</evidence>
<keyword evidence="4" id="KW-1185">Reference proteome</keyword>
<evidence type="ECO:0000259" key="2">
    <source>
        <dbReference type="Pfam" id="PF09423"/>
    </source>
</evidence>
<protein>
    <submittedName>
        <fullName evidence="3">PhoD-like phosphatase</fullName>
    </submittedName>
</protein>
<name>A0A518DDH8_9BACT</name>
<dbReference type="EMBL" id="CP036291">
    <property type="protein sequence ID" value="QDU89531.1"/>
    <property type="molecule type" value="Genomic_DNA"/>
</dbReference>
<dbReference type="RefSeq" id="WP_145286271.1">
    <property type="nucleotide sequence ID" value="NZ_CP036291.1"/>
</dbReference>
<proteinExistence type="predicted"/>
<dbReference type="SUPFAM" id="SSF56300">
    <property type="entry name" value="Metallo-dependent phosphatases"/>
    <property type="match status" value="1"/>
</dbReference>
<feature type="domain" description="PhoD-like phosphatase metallophosphatase" evidence="2">
    <location>
        <begin position="82"/>
        <end position="257"/>
    </location>
</feature>
<dbReference type="InterPro" id="IPR018946">
    <property type="entry name" value="PhoD-like_MPP"/>
</dbReference>